<dbReference type="STRING" id="77020.A0A0M8MNZ9"/>
<dbReference type="VEuPathDB" id="FungiDB:Malapachy_4112"/>
<name>A0A0M8MNZ9_9BASI</name>
<dbReference type="Proteomes" id="UP000037751">
    <property type="component" value="Unassembled WGS sequence"/>
</dbReference>
<sequence>MYPSLNKFNAAGLAPEHSMILPEREMVDDEASIMQGLAQIHSQSDEALAHVLAPEIIYTAPTGDVIVGKKAVLQRLHTDAASHMGTTPRQRLLQTPESLPPRTMVIDQLSANGTRSLLVLKRRAHDGLVSSLTEEEGHRKATVPLATRAGSNLLNSPTDMMVSPCTSKLNLAKRRHYMKAKPTNLFAGMTAHPM</sequence>
<dbReference type="Pfam" id="PF05032">
    <property type="entry name" value="Spo12"/>
    <property type="match status" value="1"/>
</dbReference>
<dbReference type="EMBL" id="LGAV01000004">
    <property type="protein sequence ID" value="KOS13947.1"/>
    <property type="molecule type" value="Genomic_DNA"/>
</dbReference>
<dbReference type="OrthoDB" id="2400485at2759"/>
<dbReference type="InterPro" id="IPR007727">
    <property type="entry name" value="Spo12"/>
</dbReference>
<dbReference type="AlphaFoldDB" id="A0A0M8MNZ9"/>
<accession>A0A0M8MNZ9</accession>
<evidence type="ECO:0000313" key="1">
    <source>
        <dbReference type="EMBL" id="KOS13947.1"/>
    </source>
</evidence>
<gene>
    <name evidence="1" type="ORF">Malapachy_4112</name>
</gene>
<reference evidence="1 2" key="1">
    <citation type="submission" date="2015-07" db="EMBL/GenBank/DDBJ databases">
        <title>Draft Genome Sequence of Malassezia furfur CBS1878 and Malassezia pachydermatis CBS1879.</title>
        <authorList>
            <person name="Triana S."/>
            <person name="Ohm R."/>
            <person name="Gonzalez A."/>
            <person name="DeCock H."/>
            <person name="Restrepo S."/>
            <person name="Celis A."/>
        </authorList>
    </citation>
    <scope>NUCLEOTIDE SEQUENCE [LARGE SCALE GENOMIC DNA]</scope>
    <source>
        <strain evidence="1 2">CBS 1879</strain>
    </source>
</reference>
<proteinExistence type="predicted"/>
<organism evidence="1 2">
    <name type="scientific">Malassezia pachydermatis</name>
    <dbReference type="NCBI Taxonomy" id="77020"/>
    <lineage>
        <taxon>Eukaryota</taxon>
        <taxon>Fungi</taxon>
        <taxon>Dikarya</taxon>
        <taxon>Basidiomycota</taxon>
        <taxon>Ustilaginomycotina</taxon>
        <taxon>Malasseziomycetes</taxon>
        <taxon>Malasseziales</taxon>
        <taxon>Malasseziaceae</taxon>
        <taxon>Malassezia</taxon>
    </lineage>
</organism>
<evidence type="ECO:0000313" key="2">
    <source>
        <dbReference type="Proteomes" id="UP000037751"/>
    </source>
</evidence>
<dbReference type="RefSeq" id="XP_017991579.1">
    <property type="nucleotide sequence ID" value="XM_018138567.1"/>
</dbReference>
<protein>
    <submittedName>
        <fullName evidence="1">Uncharacterized protein</fullName>
    </submittedName>
</protein>
<comment type="caution">
    <text evidence="1">The sequence shown here is derived from an EMBL/GenBank/DDBJ whole genome shotgun (WGS) entry which is preliminary data.</text>
</comment>
<dbReference type="GeneID" id="28730443"/>
<keyword evidence="2" id="KW-1185">Reference proteome</keyword>